<name>A0A2X2L989_SPHMU</name>
<dbReference type="RefSeq" id="WP_112374698.1">
    <property type="nucleotide sequence ID" value="NZ_CP069793.1"/>
</dbReference>
<gene>
    <name evidence="1" type="ORF">NCTC11343_02364</name>
</gene>
<dbReference type="Proteomes" id="UP000251241">
    <property type="component" value="Unassembled WGS sequence"/>
</dbReference>
<sequence length="151" mass="17325">MNPIKAVLIPIFALLCVCCSSGDGSKSERLRADSLVNEVVNGRLALATLAESNEFMYFNDKYFHEPADLKVIPKFDKVQIQVVTYRIYQHVKLKNNRYVFNVQKASELHIPNSAFVYYQRSFDDMNRKAALSKDSIRLELPDNYASLLINE</sequence>
<proteinExistence type="predicted"/>
<evidence type="ECO:0000313" key="2">
    <source>
        <dbReference type="Proteomes" id="UP000251241"/>
    </source>
</evidence>
<evidence type="ECO:0000313" key="1">
    <source>
        <dbReference type="EMBL" id="SPZ85800.1"/>
    </source>
</evidence>
<dbReference type="GeneID" id="97180910"/>
<dbReference type="AlphaFoldDB" id="A0A2X2L989"/>
<dbReference type="EMBL" id="UAUU01000008">
    <property type="protein sequence ID" value="SPZ85800.1"/>
    <property type="molecule type" value="Genomic_DNA"/>
</dbReference>
<protein>
    <submittedName>
        <fullName evidence="1">Uncharacterized protein</fullName>
    </submittedName>
</protein>
<accession>A0A2X2L989</accession>
<reference evidence="1 2" key="1">
    <citation type="submission" date="2018-06" db="EMBL/GenBank/DDBJ databases">
        <authorList>
            <consortium name="Pathogen Informatics"/>
            <person name="Doyle S."/>
        </authorList>
    </citation>
    <scope>NUCLEOTIDE SEQUENCE [LARGE SCALE GENOMIC DNA]</scope>
    <source>
        <strain evidence="1 2">NCTC11343</strain>
    </source>
</reference>
<organism evidence="1 2">
    <name type="scientific">Sphingobacterium multivorum</name>
    <dbReference type="NCBI Taxonomy" id="28454"/>
    <lineage>
        <taxon>Bacteria</taxon>
        <taxon>Pseudomonadati</taxon>
        <taxon>Bacteroidota</taxon>
        <taxon>Sphingobacteriia</taxon>
        <taxon>Sphingobacteriales</taxon>
        <taxon>Sphingobacteriaceae</taxon>
        <taxon>Sphingobacterium</taxon>
    </lineage>
</organism>